<feature type="binding site" evidence="2">
    <location>
        <position position="10"/>
    </location>
    <ligand>
        <name>Zn(2+)</name>
        <dbReference type="ChEBI" id="CHEBI:29105"/>
        <label>2</label>
    </ligand>
</feature>
<dbReference type="InterPro" id="IPR036177">
    <property type="entry name" value="Peptidase_M55_sf"/>
</dbReference>
<dbReference type="Gene3D" id="3.40.50.10780">
    <property type="entry name" value="Dipeptide transport protein"/>
    <property type="match status" value="1"/>
</dbReference>
<proteinExistence type="predicted"/>
<feature type="binding site" evidence="2">
    <location>
        <position position="64"/>
    </location>
    <ligand>
        <name>Zn(2+)</name>
        <dbReference type="ChEBI" id="CHEBI:29105"/>
        <label>2</label>
    </ligand>
</feature>
<evidence type="ECO:0000256" key="1">
    <source>
        <dbReference type="PIRSR" id="PIRSR015853-1"/>
    </source>
</evidence>
<name>A0A6F8ZFI9_9FIRM</name>
<evidence type="ECO:0000313" key="4">
    <source>
        <dbReference type="Proteomes" id="UP000503399"/>
    </source>
</evidence>
<dbReference type="InterPro" id="IPR007035">
    <property type="entry name" value="Peptidase_M55"/>
</dbReference>
<dbReference type="AlphaFoldDB" id="A0A6F8ZFI9"/>
<accession>A0A6F8ZFI9</accession>
<dbReference type="Gene3D" id="3.30.1360.130">
    <property type="entry name" value="Dipeptide transport protein"/>
    <property type="match status" value="1"/>
</dbReference>
<dbReference type="CDD" id="cd08663">
    <property type="entry name" value="DAP_dppA_1"/>
    <property type="match status" value="1"/>
</dbReference>
<dbReference type="KEGG" id="hfv:R50_0924"/>
<dbReference type="Proteomes" id="UP000503399">
    <property type="component" value="Chromosome"/>
</dbReference>
<organism evidence="3 4">
    <name type="scientific">Candidatus Hydrogenisulfobacillus filiaventi</name>
    <dbReference type="NCBI Taxonomy" id="2707344"/>
    <lineage>
        <taxon>Bacteria</taxon>
        <taxon>Bacillati</taxon>
        <taxon>Bacillota</taxon>
        <taxon>Clostridia</taxon>
        <taxon>Eubacteriales</taxon>
        <taxon>Clostridiales Family XVII. Incertae Sedis</taxon>
        <taxon>Candidatus Hydrogenisulfobacillus</taxon>
    </lineage>
</organism>
<protein>
    <submittedName>
        <fullName evidence="3">Peptidase M55</fullName>
    </submittedName>
</protein>
<keyword evidence="2" id="KW-0862">Zinc</keyword>
<evidence type="ECO:0000313" key="3">
    <source>
        <dbReference type="EMBL" id="CAB1128430.1"/>
    </source>
</evidence>
<feature type="binding site" evidence="2">
    <location>
        <position position="137"/>
    </location>
    <ligand>
        <name>Zn(2+)</name>
        <dbReference type="ChEBI" id="CHEBI:29105"/>
        <label>2</label>
    </ligand>
</feature>
<dbReference type="Pfam" id="PF04951">
    <property type="entry name" value="Peptidase_M55"/>
    <property type="match status" value="1"/>
</dbReference>
<sequence>MGIRLWISVDMEGAAGIAGREQLIPGERLYPEGRQRVLADLQVVLDAALADPGVEPPVVVNDAHDGMLNLSWADLPAGVELVAGGTKPGTMTYGVEEADLAFFLGYHAMAGTAGAVMDHTYAGEVFQVRINGREAGETGINALVAGAYGVPVGLVTGDEAVCREARAWLPEAVLVPVKAGVGRRSARLYPRAAVEPALRAGVEAALAAYRAGVLAPLAWDPPLRLEVTWMTTDMADRAQTAPGAVRTGGRSLRYEAASAPELLRALLTWLMLAGGRPLY</sequence>
<gene>
    <name evidence="3" type="ORF">R50_0924</name>
</gene>
<keyword evidence="4" id="KW-1185">Reference proteome</keyword>
<dbReference type="InterPro" id="IPR027476">
    <property type="entry name" value="DppA_N"/>
</dbReference>
<dbReference type="EMBL" id="LR778114">
    <property type="protein sequence ID" value="CAB1128430.1"/>
    <property type="molecule type" value="Genomic_DNA"/>
</dbReference>
<feature type="binding site" evidence="2">
    <location>
        <position position="12"/>
    </location>
    <ligand>
        <name>Zn(2+)</name>
        <dbReference type="ChEBI" id="CHEBI:29105"/>
        <label>1</label>
    </ligand>
</feature>
<feature type="active site" description="Nucleophile" evidence="1">
    <location>
        <position position="119"/>
    </location>
</feature>
<feature type="binding site" evidence="2">
    <location>
        <position position="10"/>
    </location>
    <ligand>
        <name>Zn(2+)</name>
        <dbReference type="ChEBI" id="CHEBI:29105"/>
        <label>1</label>
    </ligand>
</feature>
<evidence type="ECO:0000256" key="2">
    <source>
        <dbReference type="PIRSR" id="PIRSR015853-2"/>
    </source>
</evidence>
<keyword evidence="2" id="KW-0479">Metal-binding</keyword>
<dbReference type="SUPFAM" id="SSF63992">
    <property type="entry name" value="Dipeptide transport protein"/>
    <property type="match status" value="1"/>
</dbReference>
<dbReference type="PIRSF" id="PIRSF015853">
    <property type="entry name" value="Pep_DppA"/>
    <property type="match status" value="1"/>
</dbReference>
<feature type="binding site" evidence="2">
    <location>
        <position position="107"/>
    </location>
    <ligand>
        <name>Zn(2+)</name>
        <dbReference type="ChEBI" id="CHEBI:29105"/>
        <label>2</label>
    </ligand>
</feature>
<dbReference type="GO" id="GO:0046872">
    <property type="term" value="F:metal ion binding"/>
    <property type="evidence" value="ECO:0007669"/>
    <property type="project" value="UniProtKB-KW"/>
</dbReference>
<reference evidence="3 4" key="1">
    <citation type="submission" date="2020-02" db="EMBL/GenBank/DDBJ databases">
        <authorList>
            <person name="Hogendoorn C."/>
        </authorList>
    </citation>
    <scope>NUCLEOTIDE SEQUENCE [LARGE SCALE GENOMIC DNA]</scope>
    <source>
        <strain evidence="3">R501</strain>
    </source>
</reference>